<evidence type="ECO:0000313" key="12">
    <source>
        <dbReference type="Proteomes" id="UP000271624"/>
    </source>
</evidence>
<dbReference type="SUPFAM" id="SSF55874">
    <property type="entry name" value="ATPase domain of HSP90 chaperone/DNA topoisomerase II/histidine kinase"/>
    <property type="match status" value="1"/>
</dbReference>
<dbReference type="AlphaFoldDB" id="A0A3S1BNY5"/>
<proteinExistence type="predicted"/>
<dbReference type="InterPro" id="IPR036890">
    <property type="entry name" value="HATPase_C_sf"/>
</dbReference>
<dbReference type="CDD" id="cd16917">
    <property type="entry name" value="HATPase_UhpB-NarQ-NarX-like"/>
    <property type="match status" value="1"/>
</dbReference>
<gene>
    <name evidence="11" type="ORF">DSM106972_098890</name>
</gene>
<reference evidence="11" key="2">
    <citation type="journal article" date="2019" name="Genome Biol. Evol.">
        <title>Day and night: Metabolic profiles and evolutionary relationships of six axenic non-marine cyanobacteria.</title>
        <authorList>
            <person name="Will S.E."/>
            <person name="Henke P."/>
            <person name="Boedeker C."/>
            <person name="Huang S."/>
            <person name="Brinkmann H."/>
            <person name="Rohde M."/>
            <person name="Jarek M."/>
            <person name="Friedl T."/>
            <person name="Seufert S."/>
            <person name="Schumacher M."/>
            <person name="Overmann J."/>
            <person name="Neumann-Schaal M."/>
            <person name="Petersen J."/>
        </authorList>
    </citation>
    <scope>NUCLEOTIDE SEQUENCE [LARGE SCALE GENOMIC DNA]</scope>
    <source>
        <strain evidence="11">PCC 7102</strain>
    </source>
</reference>
<keyword evidence="3" id="KW-0597">Phosphoprotein</keyword>
<evidence type="ECO:0000256" key="9">
    <source>
        <dbReference type="SAM" id="Phobius"/>
    </source>
</evidence>
<dbReference type="Proteomes" id="UP000271624">
    <property type="component" value="Unassembled WGS sequence"/>
</dbReference>
<feature type="transmembrane region" description="Helical" evidence="9">
    <location>
        <begin position="6"/>
        <end position="22"/>
    </location>
</feature>
<keyword evidence="9" id="KW-0472">Membrane</keyword>
<evidence type="ECO:0000256" key="8">
    <source>
        <dbReference type="ARBA" id="ARBA00023012"/>
    </source>
</evidence>
<evidence type="ECO:0000259" key="10">
    <source>
        <dbReference type="PROSITE" id="PS50109"/>
    </source>
</evidence>
<dbReference type="PROSITE" id="PS50109">
    <property type="entry name" value="HIS_KIN"/>
    <property type="match status" value="1"/>
</dbReference>
<organism evidence="11 12">
    <name type="scientific">Dulcicalothrix desertica PCC 7102</name>
    <dbReference type="NCBI Taxonomy" id="232991"/>
    <lineage>
        <taxon>Bacteria</taxon>
        <taxon>Bacillati</taxon>
        <taxon>Cyanobacteriota</taxon>
        <taxon>Cyanophyceae</taxon>
        <taxon>Nostocales</taxon>
        <taxon>Calotrichaceae</taxon>
        <taxon>Dulcicalothrix</taxon>
    </lineage>
</organism>
<dbReference type="EMBL" id="RSCL01000076">
    <property type="protein sequence ID" value="RUS92485.1"/>
    <property type="molecule type" value="Genomic_DNA"/>
</dbReference>
<evidence type="ECO:0000256" key="2">
    <source>
        <dbReference type="ARBA" id="ARBA00012438"/>
    </source>
</evidence>
<protein>
    <recommendedName>
        <fullName evidence="2">histidine kinase</fullName>
        <ecNumber evidence="2">2.7.13.3</ecNumber>
    </recommendedName>
</protein>
<dbReference type="PANTHER" id="PTHR24421:SF10">
    <property type="entry name" value="NITRATE_NITRITE SENSOR PROTEIN NARQ"/>
    <property type="match status" value="1"/>
</dbReference>
<dbReference type="GO" id="GO:0005524">
    <property type="term" value="F:ATP binding"/>
    <property type="evidence" value="ECO:0007669"/>
    <property type="project" value="UniProtKB-KW"/>
</dbReference>
<keyword evidence="12" id="KW-1185">Reference proteome</keyword>
<keyword evidence="5" id="KW-0547">Nucleotide-binding</keyword>
<reference evidence="11" key="1">
    <citation type="submission" date="2018-12" db="EMBL/GenBank/DDBJ databases">
        <authorList>
            <person name="Will S."/>
            <person name="Neumann-Schaal M."/>
            <person name="Henke P."/>
        </authorList>
    </citation>
    <scope>NUCLEOTIDE SEQUENCE</scope>
    <source>
        <strain evidence="11">PCC 7102</strain>
    </source>
</reference>
<dbReference type="InterPro" id="IPR050482">
    <property type="entry name" value="Sensor_HK_TwoCompSys"/>
</dbReference>
<dbReference type="EC" id="2.7.13.3" evidence="2"/>
<sequence length="313" mass="35006">MIIVFVRRSGIDLGLLLFIYVAKSYFLLHRRTTILITAFTVAPWIISDYLAEVDWAKNSLEPIPRFIFDPGNPLKFVLINLIIYISASTFVIMASSMAVTEKESRQRADDLAQQVESLVATLERTRIAREIHDSLGHTLTDLDIQLEVAQKLRHHNPELAFQAVDTAKILAGQCIEDVSQALNRMRQSDFNLNQALAALLDAARQDSALQVSFQVNLPQLPIHKSYQIYCITKEAIMNVQKHARASQLSLIGRLTPDGIMLEIEDNGIGFDAQKLRTGFGIQGMVERAQLLGGKLEIQTSYAQGTHIQIILPA</sequence>
<evidence type="ECO:0000256" key="7">
    <source>
        <dbReference type="ARBA" id="ARBA00022840"/>
    </source>
</evidence>
<evidence type="ECO:0000256" key="5">
    <source>
        <dbReference type="ARBA" id="ARBA00022741"/>
    </source>
</evidence>
<evidence type="ECO:0000256" key="3">
    <source>
        <dbReference type="ARBA" id="ARBA00022553"/>
    </source>
</evidence>
<dbReference type="GO" id="GO:0016020">
    <property type="term" value="C:membrane"/>
    <property type="evidence" value="ECO:0007669"/>
    <property type="project" value="InterPro"/>
</dbReference>
<keyword evidence="9" id="KW-1133">Transmembrane helix</keyword>
<dbReference type="Gene3D" id="3.30.565.10">
    <property type="entry name" value="Histidine kinase-like ATPase, C-terminal domain"/>
    <property type="match status" value="1"/>
</dbReference>
<feature type="transmembrane region" description="Helical" evidence="9">
    <location>
        <begin position="34"/>
        <end position="51"/>
    </location>
</feature>
<keyword evidence="6" id="KW-0418">Kinase</keyword>
<keyword evidence="8" id="KW-0902">Two-component regulatory system</keyword>
<keyword evidence="7" id="KW-0067">ATP-binding</keyword>
<dbReference type="GO" id="GO:0046983">
    <property type="term" value="F:protein dimerization activity"/>
    <property type="evidence" value="ECO:0007669"/>
    <property type="project" value="InterPro"/>
</dbReference>
<feature type="transmembrane region" description="Helical" evidence="9">
    <location>
        <begin position="76"/>
        <end position="99"/>
    </location>
</feature>
<keyword evidence="9" id="KW-0812">Transmembrane</keyword>
<dbReference type="Pfam" id="PF07730">
    <property type="entry name" value="HisKA_3"/>
    <property type="match status" value="1"/>
</dbReference>
<dbReference type="InterPro" id="IPR011712">
    <property type="entry name" value="Sig_transdc_His_kin_sub3_dim/P"/>
</dbReference>
<evidence type="ECO:0000256" key="6">
    <source>
        <dbReference type="ARBA" id="ARBA00022777"/>
    </source>
</evidence>
<dbReference type="InterPro" id="IPR003594">
    <property type="entry name" value="HATPase_dom"/>
</dbReference>
<dbReference type="InterPro" id="IPR005467">
    <property type="entry name" value="His_kinase_dom"/>
</dbReference>
<evidence type="ECO:0000256" key="4">
    <source>
        <dbReference type="ARBA" id="ARBA00022679"/>
    </source>
</evidence>
<comment type="caution">
    <text evidence="11">The sequence shown here is derived from an EMBL/GenBank/DDBJ whole genome shotgun (WGS) entry which is preliminary data.</text>
</comment>
<comment type="catalytic activity">
    <reaction evidence="1">
        <text>ATP + protein L-histidine = ADP + protein N-phospho-L-histidine.</text>
        <dbReference type="EC" id="2.7.13.3"/>
    </reaction>
</comment>
<evidence type="ECO:0000313" key="11">
    <source>
        <dbReference type="EMBL" id="RUS92485.1"/>
    </source>
</evidence>
<dbReference type="PANTHER" id="PTHR24421">
    <property type="entry name" value="NITRATE/NITRITE SENSOR PROTEIN NARX-RELATED"/>
    <property type="match status" value="1"/>
</dbReference>
<name>A0A3S1BNY5_9CYAN</name>
<evidence type="ECO:0000256" key="1">
    <source>
        <dbReference type="ARBA" id="ARBA00000085"/>
    </source>
</evidence>
<dbReference type="GO" id="GO:0000155">
    <property type="term" value="F:phosphorelay sensor kinase activity"/>
    <property type="evidence" value="ECO:0007669"/>
    <property type="project" value="InterPro"/>
</dbReference>
<feature type="domain" description="Histidine kinase" evidence="10">
    <location>
        <begin position="126"/>
        <end position="313"/>
    </location>
</feature>
<dbReference type="Pfam" id="PF02518">
    <property type="entry name" value="HATPase_c"/>
    <property type="match status" value="1"/>
</dbReference>
<accession>A0A3S1BNY5</accession>
<dbReference type="Gene3D" id="1.20.5.1930">
    <property type="match status" value="1"/>
</dbReference>
<keyword evidence="4" id="KW-0808">Transferase</keyword>